<dbReference type="InterPro" id="IPR015890">
    <property type="entry name" value="Chorismate_C"/>
</dbReference>
<dbReference type="GO" id="GO:0046820">
    <property type="term" value="F:4-amino-4-deoxychorismate synthase activity"/>
    <property type="evidence" value="ECO:0007669"/>
    <property type="project" value="UniProtKB-EC"/>
</dbReference>
<evidence type="ECO:0000313" key="6">
    <source>
        <dbReference type="Proteomes" id="UP001596422"/>
    </source>
</evidence>
<feature type="domain" description="Chorismate-utilising enzyme C-terminal" evidence="3">
    <location>
        <begin position="175"/>
        <end position="428"/>
    </location>
</feature>
<name>A0ABW1ZXU0_9GAMM</name>
<dbReference type="EMBL" id="JBHSWE010000001">
    <property type="protein sequence ID" value="MFC6670012.1"/>
    <property type="molecule type" value="Genomic_DNA"/>
</dbReference>
<dbReference type="Pfam" id="PF00425">
    <property type="entry name" value="Chorismate_bind"/>
    <property type="match status" value="1"/>
</dbReference>
<dbReference type="InterPro" id="IPR005801">
    <property type="entry name" value="ADC_synthase"/>
</dbReference>
<dbReference type="PANTHER" id="PTHR11236">
    <property type="entry name" value="AMINOBENZOATE/ANTHRANILATE SYNTHASE"/>
    <property type="match status" value="1"/>
</dbReference>
<dbReference type="Gene3D" id="3.60.120.10">
    <property type="entry name" value="Anthranilate synthase"/>
    <property type="match status" value="1"/>
</dbReference>
<dbReference type="NCBIfam" id="TIGR00553">
    <property type="entry name" value="pabB"/>
    <property type="match status" value="1"/>
</dbReference>
<gene>
    <name evidence="5" type="primary">pabB</name>
    <name evidence="5" type="ORF">ACFQDL_07870</name>
</gene>
<dbReference type="InterPro" id="IPR019999">
    <property type="entry name" value="Anth_synth_I-like"/>
</dbReference>
<proteinExistence type="predicted"/>
<keyword evidence="2 5" id="KW-0808">Transferase</keyword>
<dbReference type="Pfam" id="PF04715">
    <property type="entry name" value="Anth_synt_I_N"/>
    <property type="match status" value="1"/>
</dbReference>
<sequence length="451" mass="50401">MFERLRHLPYPVFLDSGQRGLSRGRFDIISAAPRYRVVSHMGRCWKETAEGARVPLSDAPFMALKRIIEAEANGDRDPDLPFKGGAIGYFAYDLARTLESLPALAQRDIDLPEMQVGIYDWALVIDHQKRLATLACHQEELLPRLKQLHQLLTAVQSQPTGSFSLSTPFAANMDRQQYGEKFRRVIDYIEAGDCYQVNLAQRFSARFTGDSWRAYRALREVAPTPFAAYLPTPSGDLLSLSPERFIQSCGTEVETKPIKGTRPRGQTASEDTCLVEALRRSPKDRAENLMIVDLLRNDLGKTCSIGSVRVPKLFEIETYANVHHLVSTICGRLDHPGKSLDLLQGCFPGGSITGAPKLRSMEVIEEQEPQRRSAYCGSIGYIGFNGRMDTSICIRTLIATQGRLYCWAGGGIVADSDCDAEYQETFDKVNNLLQTLEKIFLNASLDDQKPK</sequence>
<keyword evidence="5" id="KW-0032">Aminotransferase</keyword>
<dbReference type="SUPFAM" id="SSF56322">
    <property type="entry name" value="ADC synthase"/>
    <property type="match status" value="1"/>
</dbReference>
<evidence type="ECO:0000313" key="5">
    <source>
        <dbReference type="EMBL" id="MFC6670012.1"/>
    </source>
</evidence>
<dbReference type="InterPro" id="IPR006805">
    <property type="entry name" value="Anth_synth_I_N"/>
</dbReference>
<protein>
    <recommendedName>
        <fullName evidence="1">aminodeoxychorismate synthase</fullName>
        <ecNumber evidence="1">2.6.1.85</ecNumber>
    </recommendedName>
</protein>
<dbReference type="EC" id="2.6.1.85" evidence="1"/>
<evidence type="ECO:0000256" key="2">
    <source>
        <dbReference type="ARBA" id="ARBA00022679"/>
    </source>
</evidence>
<comment type="caution">
    <text evidence="5">The sequence shown here is derived from an EMBL/GenBank/DDBJ whole genome shotgun (WGS) entry which is preliminary data.</text>
</comment>
<reference evidence="6" key="1">
    <citation type="journal article" date="2019" name="Int. J. Syst. Evol. Microbiol.">
        <title>The Global Catalogue of Microorganisms (GCM) 10K type strain sequencing project: providing services to taxonomists for standard genome sequencing and annotation.</title>
        <authorList>
            <consortium name="The Broad Institute Genomics Platform"/>
            <consortium name="The Broad Institute Genome Sequencing Center for Infectious Disease"/>
            <person name="Wu L."/>
            <person name="Ma J."/>
        </authorList>
    </citation>
    <scope>NUCLEOTIDE SEQUENCE [LARGE SCALE GENOMIC DNA]</scope>
    <source>
        <strain evidence="6">NBRC 111756</strain>
    </source>
</reference>
<evidence type="ECO:0000259" key="3">
    <source>
        <dbReference type="Pfam" id="PF00425"/>
    </source>
</evidence>
<evidence type="ECO:0000259" key="4">
    <source>
        <dbReference type="Pfam" id="PF04715"/>
    </source>
</evidence>
<feature type="domain" description="Anthranilate synthase component I N-terminal" evidence="4">
    <location>
        <begin position="2"/>
        <end position="133"/>
    </location>
</feature>
<evidence type="ECO:0000256" key="1">
    <source>
        <dbReference type="ARBA" id="ARBA00013139"/>
    </source>
</evidence>
<dbReference type="RefSeq" id="WP_379908531.1">
    <property type="nucleotide sequence ID" value="NZ_JBHSWE010000001.1"/>
</dbReference>
<organism evidence="5 6">
    <name type="scientific">Marinobacterium aestuariivivens</name>
    <dbReference type="NCBI Taxonomy" id="1698799"/>
    <lineage>
        <taxon>Bacteria</taxon>
        <taxon>Pseudomonadati</taxon>
        <taxon>Pseudomonadota</taxon>
        <taxon>Gammaproteobacteria</taxon>
        <taxon>Oceanospirillales</taxon>
        <taxon>Oceanospirillaceae</taxon>
        <taxon>Marinobacterium</taxon>
    </lineage>
</organism>
<dbReference type="Proteomes" id="UP001596422">
    <property type="component" value="Unassembled WGS sequence"/>
</dbReference>
<dbReference type="PRINTS" id="PR00095">
    <property type="entry name" value="ANTSNTHASEI"/>
</dbReference>
<dbReference type="PANTHER" id="PTHR11236:SF50">
    <property type="entry name" value="AMINODEOXYCHORISMATE SYNTHASE COMPONENT 1"/>
    <property type="match status" value="1"/>
</dbReference>
<accession>A0ABW1ZXU0</accession>
<dbReference type="InterPro" id="IPR005802">
    <property type="entry name" value="ADC_synth_comp_1"/>
</dbReference>
<keyword evidence="6" id="KW-1185">Reference proteome</keyword>